<dbReference type="PROSITE" id="PS50222">
    <property type="entry name" value="EF_HAND_2"/>
    <property type="match status" value="1"/>
</dbReference>
<keyword evidence="10 12" id="KW-1133">Transmembrane helix</keyword>
<dbReference type="GO" id="GO:0016020">
    <property type="term" value="C:membrane"/>
    <property type="evidence" value="ECO:0007669"/>
    <property type="project" value="UniProtKB-SubCell"/>
</dbReference>
<evidence type="ECO:0000256" key="12">
    <source>
        <dbReference type="SAM" id="Phobius"/>
    </source>
</evidence>
<dbReference type="Pfam" id="PF12483">
    <property type="entry name" value="GIDE"/>
    <property type="match status" value="1"/>
</dbReference>
<organism evidence="14 15">
    <name type="scientific">Aquipseudomonas alcaligenes</name>
    <name type="common">Pseudomonas alcaligenes</name>
    <dbReference type="NCBI Taxonomy" id="43263"/>
    <lineage>
        <taxon>Bacteria</taxon>
        <taxon>Pseudomonadati</taxon>
        <taxon>Pseudomonadota</taxon>
        <taxon>Gammaproteobacteria</taxon>
        <taxon>Pseudomonadales</taxon>
        <taxon>Pseudomonadaceae</taxon>
        <taxon>Aquipseudomonas</taxon>
    </lineage>
</organism>
<dbReference type="InterPro" id="IPR018247">
    <property type="entry name" value="EF_Hand_1_Ca_BS"/>
</dbReference>
<feature type="domain" description="EF-hand" evidence="13">
    <location>
        <begin position="199"/>
        <end position="234"/>
    </location>
</feature>
<keyword evidence="4" id="KW-0808">Transferase</keyword>
<dbReference type="InterPro" id="IPR022170">
    <property type="entry name" value="MUL1-like"/>
</dbReference>
<dbReference type="RefSeq" id="WP_110680953.1">
    <property type="nucleotide sequence ID" value="NZ_QJRX01000002.1"/>
</dbReference>
<evidence type="ECO:0000259" key="13">
    <source>
        <dbReference type="PROSITE" id="PS50222"/>
    </source>
</evidence>
<dbReference type="GO" id="GO:0005509">
    <property type="term" value="F:calcium ion binding"/>
    <property type="evidence" value="ECO:0007669"/>
    <property type="project" value="InterPro"/>
</dbReference>
<evidence type="ECO:0000256" key="9">
    <source>
        <dbReference type="ARBA" id="ARBA00022833"/>
    </source>
</evidence>
<dbReference type="EC" id="2.3.2.27" evidence="3"/>
<keyword evidence="6" id="KW-0479">Metal-binding</keyword>
<dbReference type="GO" id="GO:0016567">
    <property type="term" value="P:protein ubiquitination"/>
    <property type="evidence" value="ECO:0007669"/>
    <property type="project" value="InterPro"/>
</dbReference>
<proteinExistence type="predicted"/>
<keyword evidence="8" id="KW-0833">Ubl conjugation pathway</keyword>
<evidence type="ECO:0000256" key="8">
    <source>
        <dbReference type="ARBA" id="ARBA00022786"/>
    </source>
</evidence>
<keyword evidence="5 12" id="KW-0812">Transmembrane</keyword>
<dbReference type="InterPro" id="IPR002048">
    <property type="entry name" value="EF_hand_dom"/>
</dbReference>
<accession>A0A2V4M4F1</accession>
<evidence type="ECO:0000256" key="3">
    <source>
        <dbReference type="ARBA" id="ARBA00012483"/>
    </source>
</evidence>
<comment type="caution">
    <text evidence="14">The sequence shown here is derived from an EMBL/GenBank/DDBJ whole genome shotgun (WGS) entry which is preliminary data.</text>
</comment>
<reference evidence="14 15" key="1">
    <citation type="submission" date="2018-06" db="EMBL/GenBank/DDBJ databases">
        <title>Pseudomonas diversity within urban Lake Michigan freshwaters.</title>
        <authorList>
            <person name="Batrich M."/>
            <person name="Hatzopoulos T."/>
            <person name="Putonti C."/>
        </authorList>
    </citation>
    <scope>NUCLEOTIDE SEQUENCE [LARGE SCALE GENOMIC DNA]</scope>
    <source>
        <strain evidence="14 15">MB-090714</strain>
    </source>
</reference>
<evidence type="ECO:0000313" key="14">
    <source>
        <dbReference type="EMBL" id="PYC28277.1"/>
    </source>
</evidence>
<feature type="transmembrane region" description="Helical" evidence="12">
    <location>
        <begin position="274"/>
        <end position="296"/>
    </location>
</feature>
<feature type="transmembrane region" description="Helical" evidence="12">
    <location>
        <begin position="6"/>
        <end position="25"/>
    </location>
</feature>
<evidence type="ECO:0000256" key="7">
    <source>
        <dbReference type="ARBA" id="ARBA00022771"/>
    </source>
</evidence>
<dbReference type="PROSITE" id="PS00018">
    <property type="entry name" value="EF_HAND_1"/>
    <property type="match status" value="1"/>
</dbReference>
<evidence type="ECO:0000256" key="6">
    <source>
        <dbReference type="ARBA" id="ARBA00022723"/>
    </source>
</evidence>
<evidence type="ECO:0000256" key="10">
    <source>
        <dbReference type="ARBA" id="ARBA00022989"/>
    </source>
</evidence>
<keyword evidence="11 12" id="KW-0472">Membrane</keyword>
<keyword evidence="9" id="KW-0862">Zinc</keyword>
<dbReference type="Proteomes" id="UP000248146">
    <property type="component" value="Unassembled WGS sequence"/>
</dbReference>
<comment type="subcellular location">
    <subcellularLocation>
        <location evidence="2">Membrane</location>
        <topology evidence="2">Multi-pass membrane protein</topology>
    </subcellularLocation>
</comment>
<keyword evidence="7" id="KW-0863">Zinc-finger</keyword>
<dbReference type="AlphaFoldDB" id="A0A2V4M4F1"/>
<protein>
    <recommendedName>
        <fullName evidence="3">RING-type E3 ubiquitin transferase</fullName>
        <ecNumber evidence="3">2.3.2.27</ecNumber>
    </recommendedName>
</protein>
<evidence type="ECO:0000256" key="1">
    <source>
        <dbReference type="ARBA" id="ARBA00000900"/>
    </source>
</evidence>
<evidence type="ECO:0000313" key="15">
    <source>
        <dbReference type="Proteomes" id="UP000248146"/>
    </source>
</evidence>
<evidence type="ECO:0000256" key="5">
    <source>
        <dbReference type="ARBA" id="ARBA00022692"/>
    </source>
</evidence>
<dbReference type="EMBL" id="QJRX01000002">
    <property type="protein sequence ID" value="PYC28277.1"/>
    <property type="molecule type" value="Genomic_DNA"/>
</dbReference>
<evidence type="ECO:0000256" key="11">
    <source>
        <dbReference type="ARBA" id="ARBA00023136"/>
    </source>
</evidence>
<evidence type="ECO:0000256" key="2">
    <source>
        <dbReference type="ARBA" id="ARBA00004141"/>
    </source>
</evidence>
<comment type="catalytic activity">
    <reaction evidence="1">
        <text>S-ubiquitinyl-[E2 ubiquitin-conjugating enzyme]-L-cysteine + [acceptor protein]-L-lysine = [E2 ubiquitin-conjugating enzyme]-L-cysteine + N(6)-ubiquitinyl-[acceptor protein]-L-lysine.</text>
        <dbReference type="EC" id="2.3.2.27"/>
    </reaction>
</comment>
<name>A0A2V4M4F1_AQUAC</name>
<sequence>MDVGGLAISMAFSVGACVGGGWWCIKRLSEARFLLNTPTSKIRSAAQGYVELYGVLHALDEGEVRAPLTGTPCLWWRFKIEEYERSGKQRRWRVVESGSSEAWLRLRDATGECLVNPRGAEVRPATRQVWHGSERRPLGGSEGSGLGLLGMLLMGDGQYRYTEERLHAGQPLYAIGDFRTQGGAEAFDLTLAQGAVVREWKSDFAGLLQRFDSNGDGQLDQREWERMRESARAEAQRRQLGRGEVPVHHQLRKPGESYPFILSSHGEDVLARGFYWQAAGGALLCLAGALATAWLVGNVLLPGLAAG</sequence>
<dbReference type="GO" id="GO:0061630">
    <property type="term" value="F:ubiquitin protein ligase activity"/>
    <property type="evidence" value="ECO:0007669"/>
    <property type="project" value="UniProtKB-EC"/>
</dbReference>
<dbReference type="OrthoDB" id="7013907at2"/>
<evidence type="ECO:0000256" key="4">
    <source>
        <dbReference type="ARBA" id="ARBA00022679"/>
    </source>
</evidence>
<gene>
    <name evidence="14" type="ORF">DMO17_03610</name>
</gene>
<dbReference type="GO" id="GO:0008270">
    <property type="term" value="F:zinc ion binding"/>
    <property type="evidence" value="ECO:0007669"/>
    <property type="project" value="UniProtKB-KW"/>
</dbReference>